<dbReference type="Gene3D" id="1.10.443.10">
    <property type="entry name" value="Intergrase catalytic core"/>
    <property type="match status" value="1"/>
</dbReference>
<feature type="domain" description="Tyr recombinase" evidence="4">
    <location>
        <begin position="249"/>
        <end position="462"/>
    </location>
</feature>
<evidence type="ECO:0000256" key="1">
    <source>
        <dbReference type="ARBA" id="ARBA00008857"/>
    </source>
</evidence>
<reference evidence="5 6" key="1">
    <citation type="submission" date="2021-08" db="EMBL/GenBank/DDBJ databases">
        <title>Streptomyces sp. PTM05 isolated from lichen.</title>
        <authorList>
            <person name="Somphong A."/>
            <person name="Phongsopitanun W."/>
            <person name="Tanasupawat S."/>
        </authorList>
    </citation>
    <scope>NUCLEOTIDE SEQUENCE [LARGE SCALE GENOMIC DNA]</scope>
    <source>
        <strain evidence="5 6">Ptm05</strain>
    </source>
</reference>
<keyword evidence="2" id="KW-0238">DNA-binding</keyword>
<dbReference type="InterPro" id="IPR010998">
    <property type="entry name" value="Integrase_recombinase_N"/>
</dbReference>
<evidence type="ECO:0000313" key="5">
    <source>
        <dbReference type="EMBL" id="MBY8886785.1"/>
    </source>
</evidence>
<protein>
    <submittedName>
        <fullName evidence="5">Site-specific integrase</fullName>
    </submittedName>
</protein>
<evidence type="ECO:0000256" key="3">
    <source>
        <dbReference type="ARBA" id="ARBA00023172"/>
    </source>
</evidence>
<dbReference type="EMBL" id="JAINVZ010000012">
    <property type="protein sequence ID" value="MBY8886785.1"/>
    <property type="molecule type" value="Genomic_DNA"/>
</dbReference>
<dbReference type="Proteomes" id="UP001198565">
    <property type="component" value="Unassembled WGS sequence"/>
</dbReference>
<evidence type="ECO:0000256" key="2">
    <source>
        <dbReference type="ARBA" id="ARBA00023125"/>
    </source>
</evidence>
<dbReference type="InterPro" id="IPR013762">
    <property type="entry name" value="Integrase-like_cat_sf"/>
</dbReference>
<evidence type="ECO:0000259" key="4">
    <source>
        <dbReference type="PROSITE" id="PS51898"/>
    </source>
</evidence>
<dbReference type="InterPro" id="IPR002104">
    <property type="entry name" value="Integrase_catalytic"/>
</dbReference>
<accession>A0ABS7QWR1</accession>
<dbReference type="Gene3D" id="1.10.150.130">
    <property type="match status" value="1"/>
</dbReference>
<sequence length="471" mass="53059">MLTYDVRIWGIRKRNSKSAPFQLRWLVGGERHQQPFSTSALADGRRAELKEAVRRGEQFDTETGLPVSELRERNSPTWYEHACVYAMMKWPKVAAKHRANIAEALATVTPTLVAPAKANPPPRMVLRQALLSWAFQAARDEHGQPIRDDDGVPVPRKDRQEPPLEIAEALAWIARNSLKVADLNDSDALRRALTALSLKLDGTQAAENTVRRKHTVFSNALRYAVERDLLKANPLARIDWEPPATDDEVDFRYVPNPRQMKALLEGVREQGARGEHLYAFFGCMYYAAMRPSEVCQLVKRDCKLPETGWGELILHKSRPEVGAAWTDDGTSYEIRGLKRRARKSTRPVPIPPVLVAMLRDHLKTYGTAPDGRLFTAVEGGRVRSTEYTEVWQEARVHALPEEEVATPLADVPYAARKAGISLWIKAGVDPVEVARRAGHSLAVLYKFYARILRGWQERSNELIEGELNGGE</sequence>
<dbReference type="PANTHER" id="PTHR30349:SF64">
    <property type="entry name" value="PROPHAGE INTEGRASE INTD-RELATED"/>
    <property type="match status" value="1"/>
</dbReference>
<dbReference type="RefSeq" id="WP_222979363.1">
    <property type="nucleotide sequence ID" value="NZ_JAINVZ010000012.1"/>
</dbReference>
<keyword evidence="6" id="KW-1185">Reference proteome</keyword>
<gene>
    <name evidence="5" type="ORF">K7472_18195</name>
</gene>
<dbReference type="PANTHER" id="PTHR30349">
    <property type="entry name" value="PHAGE INTEGRASE-RELATED"/>
    <property type="match status" value="1"/>
</dbReference>
<proteinExistence type="inferred from homology"/>
<dbReference type="InterPro" id="IPR011010">
    <property type="entry name" value="DNA_brk_join_enz"/>
</dbReference>
<keyword evidence="3" id="KW-0233">DNA recombination</keyword>
<dbReference type="InterPro" id="IPR050090">
    <property type="entry name" value="Tyrosine_recombinase_XerCD"/>
</dbReference>
<organism evidence="5 6">
    <name type="scientific">Streptantibioticus parmotrematis</name>
    <dbReference type="NCBI Taxonomy" id="2873249"/>
    <lineage>
        <taxon>Bacteria</taxon>
        <taxon>Bacillati</taxon>
        <taxon>Actinomycetota</taxon>
        <taxon>Actinomycetes</taxon>
        <taxon>Kitasatosporales</taxon>
        <taxon>Streptomycetaceae</taxon>
        <taxon>Streptantibioticus</taxon>
    </lineage>
</organism>
<comment type="similarity">
    <text evidence="1">Belongs to the 'phage' integrase family.</text>
</comment>
<dbReference type="SUPFAM" id="SSF56349">
    <property type="entry name" value="DNA breaking-rejoining enzymes"/>
    <property type="match status" value="1"/>
</dbReference>
<dbReference type="PROSITE" id="PS51898">
    <property type="entry name" value="TYR_RECOMBINASE"/>
    <property type="match status" value="1"/>
</dbReference>
<comment type="caution">
    <text evidence="5">The sequence shown here is derived from an EMBL/GenBank/DDBJ whole genome shotgun (WGS) entry which is preliminary data.</text>
</comment>
<evidence type="ECO:0000313" key="6">
    <source>
        <dbReference type="Proteomes" id="UP001198565"/>
    </source>
</evidence>
<name>A0ABS7QWR1_9ACTN</name>